<dbReference type="EMBL" id="CM044708">
    <property type="protein sequence ID" value="KAI5650319.1"/>
    <property type="molecule type" value="Genomic_DNA"/>
</dbReference>
<keyword evidence="2" id="KW-1185">Reference proteome</keyword>
<proteinExistence type="predicted"/>
<evidence type="ECO:0000313" key="1">
    <source>
        <dbReference type="EMBL" id="KAI5650319.1"/>
    </source>
</evidence>
<accession>A0ACB9ZSG9</accession>
<evidence type="ECO:0000313" key="2">
    <source>
        <dbReference type="Proteomes" id="UP001060085"/>
    </source>
</evidence>
<gene>
    <name evidence="1" type="ORF">M9H77_36324</name>
</gene>
<protein>
    <submittedName>
        <fullName evidence="1">Uncharacterized protein</fullName>
    </submittedName>
</protein>
<reference evidence="2" key="1">
    <citation type="journal article" date="2023" name="Nat. Plants">
        <title>Single-cell RNA sequencing provides a high-resolution roadmap for understanding the multicellular compartmentation of specialized metabolism.</title>
        <authorList>
            <person name="Sun S."/>
            <person name="Shen X."/>
            <person name="Li Y."/>
            <person name="Li Y."/>
            <person name="Wang S."/>
            <person name="Li R."/>
            <person name="Zhang H."/>
            <person name="Shen G."/>
            <person name="Guo B."/>
            <person name="Wei J."/>
            <person name="Xu J."/>
            <person name="St-Pierre B."/>
            <person name="Chen S."/>
            <person name="Sun C."/>
        </authorList>
    </citation>
    <scope>NUCLEOTIDE SEQUENCE [LARGE SCALE GENOMIC DNA]</scope>
</reference>
<name>A0ACB9ZSG9_CATRO</name>
<dbReference type="Proteomes" id="UP001060085">
    <property type="component" value="Linkage Group LG08"/>
</dbReference>
<sequence length="384" mass="43461">MDIPWSQATPNVAPLVGFRRQAIQSEGKISFLVNMGSTTYMVEFLIVSALSPSNCILGTTCDLSMEVSDGSKIHVIYGDHKVAQEFKRGKDLSIDLYMKIVEILMEFKGISAWKPDHLGGITKEITEYKLGIPSTTKLVGVGGYPVGPALLPSLPVSDNEAYEALLAGLQMAQSLKIIHLLITGSFEAKEENMMKYLDLLQKVIAREPIEGTWMESLKEKNRSRGTLMRNFILDEQLPDDPQEARKLRAIVPRFVFIEDQFYRTMEERKDILQETHEGIRGSHIDINILVKKTMRYGYYLPKMKEDAENVVQTCSKCQIHINGNHLPMNLASVYASIHECTPLLHEYAVHRGKLGFRGNLYTSAKRFKPLLERAMVINKRGRKN</sequence>
<organism evidence="1 2">
    <name type="scientific">Catharanthus roseus</name>
    <name type="common">Madagascar periwinkle</name>
    <name type="synonym">Vinca rosea</name>
    <dbReference type="NCBI Taxonomy" id="4058"/>
    <lineage>
        <taxon>Eukaryota</taxon>
        <taxon>Viridiplantae</taxon>
        <taxon>Streptophyta</taxon>
        <taxon>Embryophyta</taxon>
        <taxon>Tracheophyta</taxon>
        <taxon>Spermatophyta</taxon>
        <taxon>Magnoliopsida</taxon>
        <taxon>eudicotyledons</taxon>
        <taxon>Gunneridae</taxon>
        <taxon>Pentapetalae</taxon>
        <taxon>asterids</taxon>
        <taxon>lamiids</taxon>
        <taxon>Gentianales</taxon>
        <taxon>Apocynaceae</taxon>
        <taxon>Rauvolfioideae</taxon>
        <taxon>Vinceae</taxon>
        <taxon>Catharanthinae</taxon>
        <taxon>Catharanthus</taxon>
    </lineage>
</organism>
<comment type="caution">
    <text evidence="1">The sequence shown here is derived from an EMBL/GenBank/DDBJ whole genome shotgun (WGS) entry which is preliminary data.</text>
</comment>